<accession>A0A4Y2GCC9</accession>
<sequence>MFVCTTVDIKSTKPKTVKGGGVRQRMSSLFPVYTSRPVITRYKWNDLQYMIKFIPSDTHAFYDRILCEEENRRQVARKHKSTESVKTRR</sequence>
<protein>
    <submittedName>
        <fullName evidence="1">Uncharacterized protein</fullName>
    </submittedName>
</protein>
<dbReference type="OrthoDB" id="6614966at2759"/>
<keyword evidence="2" id="KW-1185">Reference proteome</keyword>
<dbReference type="Proteomes" id="UP000499080">
    <property type="component" value="Unassembled WGS sequence"/>
</dbReference>
<proteinExistence type="predicted"/>
<gene>
    <name evidence="1" type="ORF">AVEN_207080_1</name>
</gene>
<organism evidence="1 2">
    <name type="scientific">Araneus ventricosus</name>
    <name type="common">Orbweaver spider</name>
    <name type="synonym">Epeira ventricosa</name>
    <dbReference type="NCBI Taxonomy" id="182803"/>
    <lineage>
        <taxon>Eukaryota</taxon>
        <taxon>Metazoa</taxon>
        <taxon>Ecdysozoa</taxon>
        <taxon>Arthropoda</taxon>
        <taxon>Chelicerata</taxon>
        <taxon>Arachnida</taxon>
        <taxon>Araneae</taxon>
        <taxon>Araneomorphae</taxon>
        <taxon>Entelegynae</taxon>
        <taxon>Araneoidea</taxon>
        <taxon>Araneidae</taxon>
        <taxon>Araneus</taxon>
    </lineage>
</organism>
<comment type="caution">
    <text evidence="1">The sequence shown here is derived from an EMBL/GenBank/DDBJ whole genome shotgun (WGS) entry which is preliminary data.</text>
</comment>
<evidence type="ECO:0000313" key="2">
    <source>
        <dbReference type="Proteomes" id="UP000499080"/>
    </source>
</evidence>
<evidence type="ECO:0000313" key="1">
    <source>
        <dbReference type="EMBL" id="GBM50426.1"/>
    </source>
</evidence>
<name>A0A4Y2GCC9_ARAVE</name>
<dbReference type="AlphaFoldDB" id="A0A4Y2GCC9"/>
<reference evidence="1 2" key="1">
    <citation type="journal article" date="2019" name="Sci. Rep.">
        <title>Orb-weaving spider Araneus ventricosus genome elucidates the spidroin gene catalogue.</title>
        <authorList>
            <person name="Kono N."/>
            <person name="Nakamura H."/>
            <person name="Ohtoshi R."/>
            <person name="Moran D.A.P."/>
            <person name="Shinohara A."/>
            <person name="Yoshida Y."/>
            <person name="Fujiwara M."/>
            <person name="Mori M."/>
            <person name="Tomita M."/>
            <person name="Arakawa K."/>
        </authorList>
    </citation>
    <scope>NUCLEOTIDE SEQUENCE [LARGE SCALE GENOMIC DNA]</scope>
</reference>
<dbReference type="EMBL" id="BGPR01001298">
    <property type="protein sequence ID" value="GBM50426.1"/>
    <property type="molecule type" value="Genomic_DNA"/>
</dbReference>